<name>A0ABX0PYJ4_9GAMM</name>
<dbReference type="PANTHER" id="PTHR38831">
    <property type="entry name" value="TYPE II SECRETION SYSTEM PROTEIN K"/>
    <property type="match status" value="1"/>
</dbReference>
<evidence type="ECO:0000256" key="6">
    <source>
        <dbReference type="ARBA" id="ARBA00022692"/>
    </source>
</evidence>
<sequence>MNNRQQGIALLVVLWACTLLAILVGGFAGIARVEALQTRFTLGQQRARYAAEAGIVRAIAVVQARRRQALLADMGGTPSQADILPGDGRSLAFEFDRVHVSVGMLDETGKVDINGAEPRALKALFVAAGCPVGRADELTRRVLERRGPTMEAPADDGVPQTSASAAGVSIPDGKYTPFVAIEELQGVPGMDPDLYGRLEPAITIWSGQAAPQPDFAPLLAMAAVRGLDLRTAQDVVRARDSVPPGTPLTHLPGGIALGGALPGNTITFRADADDGHGGRATVEATVRFPFAAPERGPHETLYTVLRWRDGPAS</sequence>
<comment type="subcellular location">
    <subcellularLocation>
        <location evidence="1">Cell inner membrane</location>
    </subcellularLocation>
</comment>
<evidence type="ECO:0000256" key="9">
    <source>
        <dbReference type="ARBA" id="ARBA00023136"/>
    </source>
</evidence>
<evidence type="ECO:0000256" key="2">
    <source>
        <dbReference type="ARBA" id="ARBA00007246"/>
    </source>
</evidence>
<reference evidence="12 13" key="1">
    <citation type="journal article" date="2011" name="Curr. Microbiol.">
        <title>Luteibacter jiangsuensis sp. nov.: a methamidophos-degrading bacterium isolated from a methamidophos-manufacturing factory.</title>
        <authorList>
            <person name="Wang L."/>
            <person name="Wang G.L."/>
            <person name="Li S.P."/>
            <person name="Jiang J.D."/>
        </authorList>
    </citation>
    <scope>NUCLEOTIDE SEQUENCE [LARGE SCALE GENOMIC DNA]</scope>
    <source>
        <strain evidence="12 13">CGMCC 1.10133</strain>
    </source>
</reference>
<dbReference type="PANTHER" id="PTHR38831:SF2">
    <property type="entry name" value="TYPE II SECRETION SYSTEM PROTEIN K"/>
    <property type="match status" value="1"/>
</dbReference>
<gene>
    <name evidence="12" type="ORF">HBF26_01285</name>
</gene>
<keyword evidence="4" id="KW-1003">Cell membrane</keyword>
<evidence type="ECO:0000256" key="1">
    <source>
        <dbReference type="ARBA" id="ARBA00004533"/>
    </source>
</evidence>
<dbReference type="SUPFAM" id="SSF158544">
    <property type="entry name" value="GspK insert domain-like"/>
    <property type="match status" value="1"/>
</dbReference>
<evidence type="ECO:0000256" key="5">
    <source>
        <dbReference type="ARBA" id="ARBA00022519"/>
    </source>
</evidence>
<keyword evidence="8" id="KW-1133">Transmembrane helix</keyword>
<accession>A0ABX0PYJ4</accession>
<evidence type="ECO:0000313" key="13">
    <source>
        <dbReference type="Proteomes" id="UP001429601"/>
    </source>
</evidence>
<feature type="domain" description="T2SS protein K first SAM-like" evidence="11">
    <location>
        <begin position="116"/>
        <end position="205"/>
    </location>
</feature>
<keyword evidence="13" id="KW-1185">Reference proteome</keyword>
<evidence type="ECO:0000256" key="10">
    <source>
        <dbReference type="SAM" id="MobiDB-lite"/>
    </source>
</evidence>
<keyword evidence="5" id="KW-0997">Cell inner membrane</keyword>
<evidence type="ECO:0000259" key="11">
    <source>
        <dbReference type="Pfam" id="PF21687"/>
    </source>
</evidence>
<evidence type="ECO:0000256" key="4">
    <source>
        <dbReference type="ARBA" id="ARBA00022475"/>
    </source>
</evidence>
<comment type="caution">
    <text evidence="12">The sequence shown here is derived from an EMBL/GenBank/DDBJ whole genome shotgun (WGS) entry which is preliminary data.</text>
</comment>
<proteinExistence type="inferred from homology"/>
<keyword evidence="7" id="KW-0653">Protein transport</keyword>
<evidence type="ECO:0000313" key="12">
    <source>
        <dbReference type="EMBL" id="NID03503.1"/>
    </source>
</evidence>
<dbReference type="EMBL" id="JAAQQR010000001">
    <property type="protein sequence ID" value="NID03503.1"/>
    <property type="molecule type" value="Genomic_DNA"/>
</dbReference>
<dbReference type="InterPro" id="IPR038072">
    <property type="entry name" value="GspK_central_sf"/>
</dbReference>
<dbReference type="Proteomes" id="UP001429601">
    <property type="component" value="Unassembled WGS sequence"/>
</dbReference>
<evidence type="ECO:0000256" key="3">
    <source>
        <dbReference type="ARBA" id="ARBA00022448"/>
    </source>
</evidence>
<dbReference type="Pfam" id="PF21687">
    <property type="entry name" value="T2SSK_1st"/>
    <property type="match status" value="1"/>
</dbReference>
<keyword evidence="9" id="KW-0472">Membrane</keyword>
<protein>
    <submittedName>
        <fullName evidence="12">General secretion pathway protein GspK</fullName>
    </submittedName>
</protein>
<dbReference type="InterPro" id="IPR049031">
    <property type="entry name" value="T2SSK_SAM-like_1st"/>
</dbReference>
<dbReference type="InterPro" id="IPR005628">
    <property type="entry name" value="GspK"/>
</dbReference>
<dbReference type="RefSeq" id="WP_167122302.1">
    <property type="nucleotide sequence ID" value="NZ_JAAQQR010000001.1"/>
</dbReference>
<organism evidence="12 13">
    <name type="scientific">Luteibacter jiangsuensis</name>
    <dbReference type="NCBI Taxonomy" id="637577"/>
    <lineage>
        <taxon>Bacteria</taxon>
        <taxon>Pseudomonadati</taxon>
        <taxon>Pseudomonadota</taxon>
        <taxon>Gammaproteobacteria</taxon>
        <taxon>Lysobacterales</taxon>
        <taxon>Rhodanobacteraceae</taxon>
        <taxon>Luteibacter</taxon>
    </lineage>
</organism>
<keyword evidence="6" id="KW-0812">Transmembrane</keyword>
<comment type="similarity">
    <text evidence="2">Belongs to the GSP K family.</text>
</comment>
<keyword evidence="3" id="KW-0813">Transport</keyword>
<feature type="region of interest" description="Disordered" evidence="10">
    <location>
        <begin position="147"/>
        <end position="167"/>
    </location>
</feature>
<evidence type="ECO:0000256" key="7">
    <source>
        <dbReference type="ARBA" id="ARBA00022927"/>
    </source>
</evidence>
<evidence type="ECO:0000256" key="8">
    <source>
        <dbReference type="ARBA" id="ARBA00022989"/>
    </source>
</evidence>